<dbReference type="AlphaFoldDB" id="A0A7R9A289"/>
<evidence type="ECO:0000313" key="2">
    <source>
        <dbReference type="Proteomes" id="UP000677054"/>
    </source>
</evidence>
<evidence type="ECO:0000313" key="1">
    <source>
        <dbReference type="EMBL" id="CAD7240364.1"/>
    </source>
</evidence>
<dbReference type="Proteomes" id="UP000677054">
    <property type="component" value="Unassembled WGS sequence"/>
</dbReference>
<organism evidence="1">
    <name type="scientific">Darwinula stevensoni</name>
    <dbReference type="NCBI Taxonomy" id="69355"/>
    <lineage>
        <taxon>Eukaryota</taxon>
        <taxon>Metazoa</taxon>
        <taxon>Ecdysozoa</taxon>
        <taxon>Arthropoda</taxon>
        <taxon>Crustacea</taxon>
        <taxon>Oligostraca</taxon>
        <taxon>Ostracoda</taxon>
        <taxon>Podocopa</taxon>
        <taxon>Podocopida</taxon>
        <taxon>Darwinulocopina</taxon>
        <taxon>Darwinuloidea</taxon>
        <taxon>Darwinulidae</taxon>
        <taxon>Darwinula</taxon>
    </lineage>
</organism>
<dbReference type="EMBL" id="LR899543">
    <property type="protein sequence ID" value="CAD7240364.1"/>
    <property type="molecule type" value="Genomic_DNA"/>
</dbReference>
<gene>
    <name evidence="1" type="ORF">DSTB1V02_LOCUS388</name>
</gene>
<protein>
    <submittedName>
        <fullName evidence="1">Uncharacterized protein</fullName>
    </submittedName>
</protein>
<accession>A0A7R9A289</accession>
<dbReference type="EMBL" id="CAJPEV010000026">
    <property type="protein sequence ID" value="CAG0879019.1"/>
    <property type="molecule type" value="Genomic_DNA"/>
</dbReference>
<keyword evidence="2" id="KW-1185">Reference proteome</keyword>
<sequence length="80" mass="8828">MVHMESDTAILSAAKQWVSANPEKTALPSPTSPPTSSFVLASCMMTQRLLSVGLLRLVLLLAFIGEEFWSRIYAPEETPY</sequence>
<name>A0A7R9A289_9CRUS</name>
<reference evidence="1" key="1">
    <citation type="submission" date="2020-11" db="EMBL/GenBank/DDBJ databases">
        <authorList>
            <person name="Tran Van P."/>
        </authorList>
    </citation>
    <scope>NUCLEOTIDE SEQUENCE</scope>
</reference>
<proteinExistence type="predicted"/>